<feature type="transmembrane region" description="Helical" evidence="5">
    <location>
        <begin position="164"/>
        <end position="187"/>
    </location>
</feature>
<comment type="subcellular location">
    <subcellularLocation>
        <location evidence="1">Membrane</location>
        <topology evidence="1">Multi-pass membrane protein</topology>
    </subcellularLocation>
</comment>
<dbReference type="RefSeq" id="WP_185123003.1">
    <property type="nucleotide sequence ID" value="NZ_JACJVQ010000024.1"/>
</dbReference>
<evidence type="ECO:0000256" key="5">
    <source>
        <dbReference type="SAM" id="Phobius"/>
    </source>
</evidence>
<keyword evidence="2 5" id="KW-0812">Transmembrane</keyword>
<accession>A0A841T6W5</accession>
<dbReference type="Proteomes" id="UP000535838">
    <property type="component" value="Unassembled WGS sequence"/>
</dbReference>
<feature type="transmembrane region" description="Helical" evidence="5">
    <location>
        <begin position="69"/>
        <end position="88"/>
    </location>
</feature>
<proteinExistence type="predicted"/>
<dbReference type="InterPro" id="IPR006977">
    <property type="entry name" value="Yip1_dom"/>
</dbReference>
<evidence type="ECO:0000256" key="4">
    <source>
        <dbReference type="ARBA" id="ARBA00023136"/>
    </source>
</evidence>
<evidence type="ECO:0000256" key="3">
    <source>
        <dbReference type="ARBA" id="ARBA00022989"/>
    </source>
</evidence>
<evidence type="ECO:0000256" key="2">
    <source>
        <dbReference type="ARBA" id="ARBA00022692"/>
    </source>
</evidence>
<feature type="domain" description="Yip1" evidence="6">
    <location>
        <begin position="11"/>
        <end position="179"/>
    </location>
</feature>
<feature type="transmembrane region" description="Helical" evidence="5">
    <location>
        <begin position="31"/>
        <end position="49"/>
    </location>
</feature>
<dbReference type="AlphaFoldDB" id="A0A841T6W5"/>
<feature type="transmembrane region" description="Helical" evidence="5">
    <location>
        <begin position="100"/>
        <end position="120"/>
    </location>
</feature>
<protein>
    <submittedName>
        <fullName evidence="7">YIP1 family protein</fullName>
    </submittedName>
</protein>
<evidence type="ECO:0000259" key="6">
    <source>
        <dbReference type="Pfam" id="PF04893"/>
    </source>
</evidence>
<comment type="caution">
    <text evidence="7">The sequence shown here is derived from an EMBL/GenBank/DDBJ whole genome shotgun (WGS) entry which is preliminary data.</text>
</comment>
<keyword evidence="4 5" id="KW-0472">Membrane</keyword>
<dbReference type="Pfam" id="PF04893">
    <property type="entry name" value="Yip1"/>
    <property type="match status" value="1"/>
</dbReference>
<sequence length="206" mass="24069">MWKERLKFPFYVIVHPFKGFWDLKYDKKGNLTVALSIVFLVSVAAMFQYQYAGFIVNHHSPYSFNSLIQLRNVILPFFLWCVANWSLTTLMDGEGKFGEIVTASAYALLPFILLFVPATVYSRFITLEETAFYNYMNGFAIVWFLFLIFVSTMTIHQYTALKTLVTILLTVVCMGFIVFLGMLFFSLVQQMYSFFFTIYKELQFRG</sequence>
<keyword evidence="3 5" id="KW-1133">Transmembrane helix</keyword>
<reference evidence="7 8" key="1">
    <citation type="submission" date="2020-08" db="EMBL/GenBank/DDBJ databases">
        <title>Cohnella phylogeny.</title>
        <authorList>
            <person name="Dunlap C."/>
        </authorList>
    </citation>
    <scope>NUCLEOTIDE SEQUENCE [LARGE SCALE GENOMIC DNA]</scope>
    <source>
        <strain evidence="7 8">DSM 25241</strain>
    </source>
</reference>
<feature type="transmembrane region" description="Helical" evidence="5">
    <location>
        <begin position="132"/>
        <end position="152"/>
    </location>
</feature>
<name>A0A841T6W5_9BACL</name>
<dbReference type="GO" id="GO:0016020">
    <property type="term" value="C:membrane"/>
    <property type="evidence" value="ECO:0007669"/>
    <property type="project" value="UniProtKB-SubCell"/>
</dbReference>
<evidence type="ECO:0000313" key="7">
    <source>
        <dbReference type="EMBL" id="MBB6637810.1"/>
    </source>
</evidence>
<evidence type="ECO:0000313" key="8">
    <source>
        <dbReference type="Proteomes" id="UP000535838"/>
    </source>
</evidence>
<evidence type="ECO:0000256" key="1">
    <source>
        <dbReference type="ARBA" id="ARBA00004141"/>
    </source>
</evidence>
<organism evidence="7 8">
    <name type="scientific">Cohnella thailandensis</name>
    <dbReference type="NCBI Taxonomy" id="557557"/>
    <lineage>
        <taxon>Bacteria</taxon>
        <taxon>Bacillati</taxon>
        <taxon>Bacillota</taxon>
        <taxon>Bacilli</taxon>
        <taxon>Bacillales</taxon>
        <taxon>Paenibacillaceae</taxon>
        <taxon>Cohnella</taxon>
    </lineage>
</organism>
<dbReference type="EMBL" id="JACJVQ010000024">
    <property type="protein sequence ID" value="MBB6637810.1"/>
    <property type="molecule type" value="Genomic_DNA"/>
</dbReference>
<keyword evidence="8" id="KW-1185">Reference proteome</keyword>
<gene>
    <name evidence="7" type="ORF">H7B67_27100</name>
</gene>